<sequence length="148" mass="18276">MIKLKKNNLFTDNFEKFEKHKNQIEVQLIQNKCCFYQYSIYPSKYKYFFNFLFFFMFNNFCSKLRHRFLDVFKGCSMKMVEFYSVNKKEFRMEPKMSSTMKQQASKFAKKDYFHNQFDNCDGYHRTCQIRNRAFSEQHTMKNVLKSFL</sequence>
<evidence type="ECO:0000313" key="1">
    <source>
        <dbReference type="EMBL" id="RNA40144.1"/>
    </source>
</evidence>
<keyword evidence="2" id="KW-1185">Reference proteome</keyword>
<evidence type="ECO:0000313" key="2">
    <source>
        <dbReference type="Proteomes" id="UP000276133"/>
    </source>
</evidence>
<accession>A0A3M7SWE6</accession>
<dbReference type="AlphaFoldDB" id="A0A3M7SWE6"/>
<protein>
    <submittedName>
        <fullName evidence="1">Uncharacterized protein</fullName>
    </submittedName>
</protein>
<reference evidence="1 2" key="1">
    <citation type="journal article" date="2018" name="Sci. Rep.">
        <title>Genomic signatures of local adaptation to the degree of environmental predictability in rotifers.</title>
        <authorList>
            <person name="Franch-Gras L."/>
            <person name="Hahn C."/>
            <person name="Garcia-Roger E.M."/>
            <person name="Carmona M.J."/>
            <person name="Serra M."/>
            <person name="Gomez A."/>
        </authorList>
    </citation>
    <scope>NUCLEOTIDE SEQUENCE [LARGE SCALE GENOMIC DNA]</scope>
    <source>
        <strain evidence="1">HYR1</strain>
    </source>
</reference>
<proteinExistence type="predicted"/>
<organism evidence="1 2">
    <name type="scientific">Brachionus plicatilis</name>
    <name type="common">Marine rotifer</name>
    <name type="synonym">Brachionus muelleri</name>
    <dbReference type="NCBI Taxonomy" id="10195"/>
    <lineage>
        <taxon>Eukaryota</taxon>
        <taxon>Metazoa</taxon>
        <taxon>Spiralia</taxon>
        <taxon>Gnathifera</taxon>
        <taxon>Rotifera</taxon>
        <taxon>Eurotatoria</taxon>
        <taxon>Monogononta</taxon>
        <taxon>Pseudotrocha</taxon>
        <taxon>Ploima</taxon>
        <taxon>Brachionidae</taxon>
        <taxon>Brachionus</taxon>
    </lineage>
</organism>
<comment type="caution">
    <text evidence="1">The sequence shown here is derived from an EMBL/GenBank/DDBJ whole genome shotgun (WGS) entry which is preliminary data.</text>
</comment>
<dbReference type="EMBL" id="REGN01000669">
    <property type="protein sequence ID" value="RNA40144.1"/>
    <property type="molecule type" value="Genomic_DNA"/>
</dbReference>
<gene>
    <name evidence="1" type="ORF">BpHYR1_000488</name>
</gene>
<name>A0A3M7SWE6_BRAPC</name>
<dbReference type="Proteomes" id="UP000276133">
    <property type="component" value="Unassembled WGS sequence"/>
</dbReference>